<proteinExistence type="predicted"/>
<comment type="caution">
    <text evidence="1">The sequence shown here is derived from an EMBL/GenBank/DDBJ whole genome shotgun (WGS) entry which is preliminary data.</text>
</comment>
<reference evidence="1 2" key="1">
    <citation type="submission" date="2023-03" db="EMBL/GenBank/DDBJ databases">
        <title>Genome insight into feeding habits of ladybird beetles.</title>
        <authorList>
            <person name="Li H.-S."/>
            <person name="Huang Y.-H."/>
            <person name="Pang H."/>
        </authorList>
    </citation>
    <scope>NUCLEOTIDE SEQUENCE [LARGE SCALE GENOMIC DNA]</scope>
    <source>
        <strain evidence="1">SYSU_2023b</strain>
        <tissue evidence="1">Whole body</tissue>
    </source>
</reference>
<gene>
    <name evidence="1" type="ORF">WA026_002915</name>
</gene>
<protein>
    <submittedName>
        <fullName evidence="1">Uncharacterized protein</fullName>
    </submittedName>
</protein>
<evidence type="ECO:0000313" key="1">
    <source>
        <dbReference type="EMBL" id="KAK9869166.1"/>
    </source>
</evidence>
<name>A0AAW1TLY7_9CUCU</name>
<dbReference type="EMBL" id="JARQZJ010000001">
    <property type="protein sequence ID" value="KAK9869166.1"/>
    <property type="molecule type" value="Genomic_DNA"/>
</dbReference>
<sequence length="129" mass="14509">MCASKIYRHTKIQSKLGVYVQNSIVFYDALPGLETVRSSIVINSTQDYFKKGKMKISCTATMFNLYNETKEVEIMEDTPQLAPIREHSTHSGDAGFSSNCSCLDGNVMGVILISILLSHLWMRRLLNTL</sequence>
<dbReference type="Proteomes" id="UP001431783">
    <property type="component" value="Unassembled WGS sequence"/>
</dbReference>
<accession>A0AAW1TLY7</accession>
<dbReference type="AlphaFoldDB" id="A0AAW1TLY7"/>
<organism evidence="1 2">
    <name type="scientific">Henosepilachna vigintioctopunctata</name>
    <dbReference type="NCBI Taxonomy" id="420089"/>
    <lineage>
        <taxon>Eukaryota</taxon>
        <taxon>Metazoa</taxon>
        <taxon>Ecdysozoa</taxon>
        <taxon>Arthropoda</taxon>
        <taxon>Hexapoda</taxon>
        <taxon>Insecta</taxon>
        <taxon>Pterygota</taxon>
        <taxon>Neoptera</taxon>
        <taxon>Endopterygota</taxon>
        <taxon>Coleoptera</taxon>
        <taxon>Polyphaga</taxon>
        <taxon>Cucujiformia</taxon>
        <taxon>Coccinelloidea</taxon>
        <taxon>Coccinellidae</taxon>
        <taxon>Epilachninae</taxon>
        <taxon>Epilachnini</taxon>
        <taxon>Henosepilachna</taxon>
    </lineage>
</organism>
<keyword evidence="2" id="KW-1185">Reference proteome</keyword>
<evidence type="ECO:0000313" key="2">
    <source>
        <dbReference type="Proteomes" id="UP001431783"/>
    </source>
</evidence>